<proteinExistence type="predicted"/>
<evidence type="ECO:0000313" key="2">
    <source>
        <dbReference type="EMBL" id="KAG7535950.1"/>
    </source>
</evidence>
<evidence type="ECO:0000313" key="3">
    <source>
        <dbReference type="Proteomes" id="UP000812966"/>
    </source>
</evidence>
<feature type="compositionally biased region" description="Low complexity" evidence="1">
    <location>
        <begin position="24"/>
        <end position="57"/>
    </location>
</feature>
<feature type="compositionally biased region" description="Polar residues" evidence="1">
    <location>
        <begin position="125"/>
        <end position="149"/>
    </location>
</feature>
<dbReference type="Proteomes" id="UP000812966">
    <property type="component" value="Unassembled WGS sequence"/>
</dbReference>
<protein>
    <submittedName>
        <fullName evidence="2">Uncharacterized protein</fullName>
    </submittedName>
</protein>
<reference evidence="2" key="1">
    <citation type="submission" date="2020-04" db="EMBL/GenBank/DDBJ databases">
        <title>Analysis of mating type loci in Filobasidium floriforme.</title>
        <authorList>
            <person name="Nowrousian M."/>
        </authorList>
    </citation>
    <scope>NUCLEOTIDE SEQUENCE</scope>
    <source>
        <strain evidence="2">CBS 6242</strain>
    </source>
</reference>
<dbReference type="EMBL" id="JABELV010000066">
    <property type="protein sequence ID" value="KAG7535950.1"/>
    <property type="molecule type" value="Genomic_DNA"/>
</dbReference>
<sequence length="488" mass="55168">MSPSQTPHPGRTIFPGIPSTGHIVAGPSSSTATAPVPSASPYQNAYQQQLQQQQQQAHHQHQQPHPHQYLSYLQVPVQGPGPPRAADHNHVESGRPGLPLTRPSSSSNPSSIPPSSSLSLPILNTAFTNPHASSSTANNHADPSTSSHLTSATKAVKLALFESTSRPGESRCTLCEEYTSTAKEGILMYHVMGKKDHVKSRHAMCKRYDDWGEDPYWEDVYGRIAGFVAGKPGAEGLMAKVIESYPQLSFASRMLYQGRWWETLELDHPILKFWSDRQLADFRPKSDAEALEIGVKKFDAMAQLFYGDLEPPIRFHINSYARGLLILAIGPESVMQLELNSPSSQRPGNVLRLWMNWVLREMLYLFVAQFIEADTPGYPTPFEWAQAYVKQHMIYLCSLSQPHMRHMTTDYCRWLIWCTNNLYGPAKRPMIFRSLESIYRAYEDAYFVYERELSGSASPTQEHRDRFEFADIIVATMSHEFQSPRRTR</sequence>
<keyword evidence="3" id="KW-1185">Reference proteome</keyword>
<gene>
    <name evidence="2" type="ORF">FFLO_03548</name>
</gene>
<accession>A0A8K0JKV9</accession>
<comment type="caution">
    <text evidence="2">The sequence shown here is derived from an EMBL/GenBank/DDBJ whole genome shotgun (WGS) entry which is preliminary data.</text>
</comment>
<dbReference type="AlphaFoldDB" id="A0A8K0JKV9"/>
<feature type="region of interest" description="Disordered" evidence="1">
    <location>
        <begin position="1"/>
        <end position="149"/>
    </location>
</feature>
<organism evidence="2 3">
    <name type="scientific">Filobasidium floriforme</name>
    <dbReference type="NCBI Taxonomy" id="5210"/>
    <lineage>
        <taxon>Eukaryota</taxon>
        <taxon>Fungi</taxon>
        <taxon>Dikarya</taxon>
        <taxon>Basidiomycota</taxon>
        <taxon>Agaricomycotina</taxon>
        <taxon>Tremellomycetes</taxon>
        <taxon>Filobasidiales</taxon>
        <taxon>Filobasidiaceae</taxon>
        <taxon>Filobasidium</taxon>
    </lineage>
</organism>
<feature type="compositionally biased region" description="Low complexity" evidence="1">
    <location>
        <begin position="103"/>
        <end position="124"/>
    </location>
</feature>
<evidence type="ECO:0000256" key="1">
    <source>
        <dbReference type="SAM" id="MobiDB-lite"/>
    </source>
</evidence>
<name>A0A8K0JKV9_9TREE</name>